<organism evidence="2 4">
    <name type="scientific">Lacticaseibacillus chiayiensis</name>
    <dbReference type="NCBI Taxonomy" id="2100821"/>
    <lineage>
        <taxon>Bacteria</taxon>
        <taxon>Bacillati</taxon>
        <taxon>Bacillota</taxon>
        <taxon>Bacilli</taxon>
        <taxon>Lactobacillales</taxon>
        <taxon>Lactobacillaceae</taxon>
        <taxon>Lacticaseibacillus</taxon>
    </lineage>
</organism>
<dbReference type="Gene3D" id="3.20.20.150">
    <property type="entry name" value="Divalent-metal-dependent TIM barrel enzymes"/>
    <property type="match status" value="1"/>
</dbReference>
<reference evidence="3" key="2">
    <citation type="submission" date="2022-10" db="EMBL/GenBank/DDBJ databases">
        <title>Comparative genomic analysis and in-vitro probiotic properties of the potential probiotic L. chiayiensis AACE 3.</title>
        <authorList>
            <person name="Kang X."/>
        </authorList>
    </citation>
    <scope>NUCLEOTIDE SEQUENCE</scope>
    <source>
        <strain evidence="3">AACE 3</strain>
    </source>
</reference>
<feature type="domain" description="Xylose isomerase-like TIM barrel" evidence="1">
    <location>
        <begin position="117"/>
        <end position="239"/>
    </location>
</feature>
<dbReference type="AlphaFoldDB" id="A0A4Q1UFS5"/>
<dbReference type="Proteomes" id="UP000290475">
    <property type="component" value="Unassembled WGS sequence"/>
</dbReference>
<dbReference type="EMBL" id="MSSM01000004">
    <property type="protein sequence ID" value="RXT29738.1"/>
    <property type="molecule type" value="Genomic_DNA"/>
</dbReference>
<gene>
    <name evidence="2" type="ORF">BVJ53_01930</name>
    <name evidence="3" type="ORF">OFW50_13300</name>
</gene>
<evidence type="ECO:0000313" key="3">
    <source>
        <dbReference type="EMBL" id="UYN56422.1"/>
    </source>
</evidence>
<dbReference type="RefSeq" id="WP_129300922.1">
    <property type="nucleotide sequence ID" value="NZ_CP074378.1"/>
</dbReference>
<dbReference type="Pfam" id="PF01261">
    <property type="entry name" value="AP_endonuc_2"/>
    <property type="match status" value="1"/>
</dbReference>
<protein>
    <submittedName>
        <fullName evidence="2 3">Sugar phosphate isomerase</fullName>
    </submittedName>
</protein>
<dbReference type="GO" id="GO:0016853">
    <property type="term" value="F:isomerase activity"/>
    <property type="evidence" value="ECO:0007669"/>
    <property type="project" value="UniProtKB-KW"/>
</dbReference>
<dbReference type="InterPro" id="IPR013022">
    <property type="entry name" value="Xyl_isomerase-like_TIM-brl"/>
</dbReference>
<keyword evidence="5" id="KW-1185">Reference proteome</keyword>
<dbReference type="OrthoDB" id="2237247at2"/>
<reference evidence="2 4" key="1">
    <citation type="submission" date="2017-01" db="EMBL/GenBank/DDBJ databases">
        <title>Lactobacillus chiayiensis sp. nov., a lactic acid bacterium isolated from compost.</title>
        <authorList>
            <person name="Huang C.-H."/>
        </authorList>
    </citation>
    <scope>NUCLEOTIDE SEQUENCE [LARGE SCALE GENOMIC DNA]</scope>
    <source>
        <strain evidence="2">Chh01</strain>
        <strain evidence="4">chh01</strain>
    </source>
</reference>
<dbReference type="Proteomes" id="UP001164790">
    <property type="component" value="Chromosome"/>
</dbReference>
<sequence>MLAPIVANLLLLASEWQAGQSQADLVSKLVNLGFSTIEVRREYFRDISRELPQIAELAKNQQLKLFYSVPDEIFIAKGQVNPKLQGYLDEAKVMGVTKIKWNIGAFAEFSGDLASALLPLTQQGIEINIENDQTTTSGRLQPILTFLQAVTAANVPIGYVYDLGNWPFVGEDPLKAATALRQYTRYIHVKDDLTGGEKPVTVPLDQGDLPWRDILAILPDTVPIALEYPTAHHGVILAGKKLLQDELGGLTHE</sequence>
<proteinExistence type="predicted"/>
<keyword evidence="2" id="KW-0413">Isomerase</keyword>
<evidence type="ECO:0000313" key="5">
    <source>
        <dbReference type="Proteomes" id="UP001164790"/>
    </source>
</evidence>
<dbReference type="InterPro" id="IPR036237">
    <property type="entry name" value="Xyl_isomerase-like_sf"/>
</dbReference>
<evidence type="ECO:0000313" key="4">
    <source>
        <dbReference type="Proteomes" id="UP000290475"/>
    </source>
</evidence>
<accession>A0A4Q1UFS5</accession>
<dbReference type="EMBL" id="CP107523">
    <property type="protein sequence ID" value="UYN56422.1"/>
    <property type="molecule type" value="Genomic_DNA"/>
</dbReference>
<evidence type="ECO:0000313" key="2">
    <source>
        <dbReference type="EMBL" id="RXT29738.1"/>
    </source>
</evidence>
<dbReference type="SUPFAM" id="SSF51658">
    <property type="entry name" value="Xylose isomerase-like"/>
    <property type="match status" value="1"/>
</dbReference>
<evidence type="ECO:0000259" key="1">
    <source>
        <dbReference type="Pfam" id="PF01261"/>
    </source>
</evidence>
<name>A0A4Q1UFS5_9LACO</name>